<dbReference type="Proteomes" id="UP000887564">
    <property type="component" value="Unplaced"/>
</dbReference>
<evidence type="ECO:0000313" key="3">
    <source>
        <dbReference type="WBParaSite" id="PEQ_0000004601-mRNA-1"/>
    </source>
</evidence>
<sequence length="73" mass="8371">MVFDATSQEIIWIKQDSAQIRNAVVLLEKEKDNLRQAVRKLKLENARVKQKMKRMQETINGLSGASAETDNIK</sequence>
<organism evidence="2 3">
    <name type="scientific">Parascaris equorum</name>
    <name type="common">Equine roundworm</name>
    <dbReference type="NCBI Taxonomy" id="6256"/>
    <lineage>
        <taxon>Eukaryota</taxon>
        <taxon>Metazoa</taxon>
        <taxon>Ecdysozoa</taxon>
        <taxon>Nematoda</taxon>
        <taxon>Chromadorea</taxon>
        <taxon>Rhabditida</taxon>
        <taxon>Spirurina</taxon>
        <taxon>Ascaridomorpha</taxon>
        <taxon>Ascaridoidea</taxon>
        <taxon>Ascarididae</taxon>
        <taxon>Parascaris</taxon>
    </lineage>
</organism>
<feature type="compositionally biased region" description="Polar residues" evidence="1">
    <location>
        <begin position="57"/>
        <end position="73"/>
    </location>
</feature>
<proteinExistence type="predicted"/>
<reference evidence="3" key="1">
    <citation type="submission" date="2022-11" db="UniProtKB">
        <authorList>
            <consortium name="WormBaseParasite"/>
        </authorList>
    </citation>
    <scope>IDENTIFICATION</scope>
</reference>
<evidence type="ECO:0000256" key="1">
    <source>
        <dbReference type="SAM" id="MobiDB-lite"/>
    </source>
</evidence>
<dbReference type="WBParaSite" id="PEQ_0000004601-mRNA-1">
    <property type="protein sequence ID" value="PEQ_0000004601-mRNA-1"/>
    <property type="gene ID" value="PEQ_0000004601"/>
</dbReference>
<accession>A0A914R5V7</accession>
<evidence type="ECO:0000313" key="2">
    <source>
        <dbReference type="Proteomes" id="UP000887564"/>
    </source>
</evidence>
<dbReference type="AlphaFoldDB" id="A0A914R5V7"/>
<protein>
    <submittedName>
        <fullName evidence="3">Uncharacterized protein</fullName>
    </submittedName>
</protein>
<name>A0A914R5V7_PAREQ</name>
<keyword evidence="2" id="KW-1185">Reference proteome</keyword>
<feature type="region of interest" description="Disordered" evidence="1">
    <location>
        <begin position="54"/>
        <end position="73"/>
    </location>
</feature>